<keyword evidence="1" id="KW-1133">Transmembrane helix</keyword>
<feature type="transmembrane region" description="Helical" evidence="1">
    <location>
        <begin position="23"/>
        <end position="47"/>
    </location>
</feature>
<feature type="transmembrane region" description="Helical" evidence="1">
    <location>
        <begin position="54"/>
        <end position="72"/>
    </location>
</feature>
<dbReference type="InterPro" id="IPR036259">
    <property type="entry name" value="MFS_trans_sf"/>
</dbReference>
<sequence length="82" mass="8786">MLVGTGSVIVVYAQELVPGRIGLISGLFFGLAFGMAGIAAALLGYLADQTSIETVYQLCAYLPLLGIVAWWLPTVELERDLR</sequence>
<dbReference type="PANTHER" id="PTHR43129:SF1">
    <property type="entry name" value="FOSMIDOMYCIN RESISTANCE PROTEIN"/>
    <property type="match status" value="1"/>
</dbReference>
<evidence type="ECO:0000256" key="1">
    <source>
        <dbReference type="SAM" id="Phobius"/>
    </source>
</evidence>
<dbReference type="AlphaFoldDB" id="A0A1G9U0N6"/>
<keyword evidence="3" id="KW-1185">Reference proteome</keyword>
<protein>
    <submittedName>
        <fullName evidence="2">MFS transporter, FSR family, fosmidomycin resistance protein</fullName>
    </submittedName>
</protein>
<keyword evidence="1" id="KW-0812">Transmembrane</keyword>
<dbReference type="SUPFAM" id="SSF103473">
    <property type="entry name" value="MFS general substrate transporter"/>
    <property type="match status" value="1"/>
</dbReference>
<dbReference type="PANTHER" id="PTHR43129">
    <property type="entry name" value="FOSMIDOMYCIN RESISTANCE PROTEIN"/>
    <property type="match status" value="1"/>
</dbReference>
<dbReference type="GO" id="GO:0005886">
    <property type="term" value="C:plasma membrane"/>
    <property type="evidence" value="ECO:0007669"/>
    <property type="project" value="TreeGrafter"/>
</dbReference>
<reference evidence="3" key="1">
    <citation type="submission" date="2016-10" db="EMBL/GenBank/DDBJ databases">
        <authorList>
            <person name="Varghese N."/>
            <person name="Submissions S."/>
        </authorList>
    </citation>
    <scope>NUCLEOTIDE SEQUENCE [LARGE SCALE GENOMIC DNA]</scope>
    <source>
        <strain evidence="3">AAP</strain>
    </source>
</reference>
<organism evidence="2 3">
    <name type="scientific">Franzmannia pantelleriensis</name>
    <dbReference type="NCBI Taxonomy" id="48727"/>
    <lineage>
        <taxon>Bacteria</taxon>
        <taxon>Pseudomonadati</taxon>
        <taxon>Pseudomonadota</taxon>
        <taxon>Gammaproteobacteria</taxon>
        <taxon>Oceanospirillales</taxon>
        <taxon>Halomonadaceae</taxon>
        <taxon>Franzmannia</taxon>
    </lineage>
</organism>
<dbReference type="STRING" id="48727.SAMN05192555_11492"/>
<gene>
    <name evidence="2" type="ORF">SAMN05192555_11492</name>
</gene>
<evidence type="ECO:0000313" key="2">
    <source>
        <dbReference type="EMBL" id="SDM53496.1"/>
    </source>
</evidence>
<keyword evidence="1" id="KW-0472">Membrane</keyword>
<dbReference type="Proteomes" id="UP000199107">
    <property type="component" value="Unassembled WGS sequence"/>
</dbReference>
<accession>A0A1G9U0N6</accession>
<proteinExistence type="predicted"/>
<dbReference type="EMBL" id="FNGH01000014">
    <property type="protein sequence ID" value="SDM53496.1"/>
    <property type="molecule type" value="Genomic_DNA"/>
</dbReference>
<name>A0A1G9U0N6_9GAMM</name>
<evidence type="ECO:0000313" key="3">
    <source>
        <dbReference type="Proteomes" id="UP000199107"/>
    </source>
</evidence>